<name>A0A1H0UT11_9BACI</name>
<dbReference type="OrthoDB" id="2894333at2"/>
<accession>A0A1H0UT11</accession>
<organism evidence="1 2">
    <name type="scientific">Litchfieldia salsa</name>
    <dbReference type="NCBI Taxonomy" id="930152"/>
    <lineage>
        <taxon>Bacteria</taxon>
        <taxon>Bacillati</taxon>
        <taxon>Bacillota</taxon>
        <taxon>Bacilli</taxon>
        <taxon>Bacillales</taxon>
        <taxon>Bacillaceae</taxon>
        <taxon>Litchfieldia</taxon>
    </lineage>
</organism>
<gene>
    <name evidence="1" type="ORF">SAMN05216565_105153</name>
</gene>
<sequence>MSKLLTRMIVKEYDITLFQAPSFHQRKGYRAIYRLTIKAESHKDCLQTVFSKFNVPDRIPSDFKGRFIATGDIIYIDEGLRGQNYYQLQPGGWNLINRIHIR</sequence>
<evidence type="ECO:0000313" key="2">
    <source>
        <dbReference type="Proteomes" id="UP000199159"/>
    </source>
</evidence>
<protein>
    <submittedName>
        <fullName evidence="1">YodL-like</fullName>
    </submittedName>
</protein>
<reference evidence="2" key="1">
    <citation type="submission" date="2016-10" db="EMBL/GenBank/DDBJ databases">
        <authorList>
            <person name="Varghese N."/>
            <person name="Submissions S."/>
        </authorList>
    </citation>
    <scope>NUCLEOTIDE SEQUENCE [LARGE SCALE GENOMIC DNA]</scope>
    <source>
        <strain evidence="2">IBRC-M10078</strain>
    </source>
</reference>
<keyword evidence="2" id="KW-1185">Reference proteome</keyword>
<dbReference type="AlphaFoldDB" id="A0A1H0UT11"/>
<evidence type="ECO:0000313" key="1">
    <source>
        <dbReference type="EMBL" id="SDP69439.1"/>
    </source>
</evidence>
<dbReference type="Proteomes" id="UP000199159">
    <property type="component" value="Unassembled WGS sequence"/>
</dbReference>
<dbReference type="EMBL" id="FNJU01000005">
    <property type="protein sequence ID" value="SDP69439.1"/>
    <property type="molecule type" value="Genomic_DNA"/>
</dbReference>
<proteinExistence type="predicted"/>